<accession>A0A073IJQ0</accession>
<keyword evidence="1" id="KW-0732">Signal</keyword>
<dbReference type="OrthoDB" id="7838899at2"/>
<protein>
    <submittedName>
        <fullName evidence="2">Uncharacterized protein</fullName>
    </submittedName>
</protein>
<dbReference type="eggNOG" id="ENOG5032QUX">
    <property type="taxonomic scope" value="Bacteria"/>
</dbReference>
<dbReference type="STRING" id="1300350.Z948_590"/>
<evidence type="ECO:0000313" key="2">
    <source>
        <dbReference type="EMBL" id="KEJ89984.1"/>
    </source>
</evidence>
<dbReference type="AlphaFoldDB" id="A0A073IJQ0"/>
<dbReference type="Proteomes" id="UP000027734">
    <property type="component" value="Unassembled WGS sequence"/>
</dbReference>
<dbReference type="EMBL" id="JAMC01000002">
    <property type="protein sequence ID" value="KEJ89984.1"/>
    <property type="molecule type" value="Genomic_DNA"/>
</dbReference>
<evidence type="ECO:0000256" key="1">
    <source>
        <dbReference type="SAM" id="SignalP"/>
    </source>
</evidence>
<evidence type="ECO:0000313" key="3">
    <source>
        <dbReference type="Proteomes" id="UP000027734"/>
    </source>
</evidence>
<reference evidence="2 3" key="1">
    <citation type="submission" date="2014-01" db="EMBL/GenBank/DDBJ databases">
        <title>Sulfitobacter donghicola JCM 14565 Genome Sequencing.</title>
        <authorList>
            <person name="Lai Q."/>
            <person name="Hong Z."/>
        </authorList>
    </citation>
    <scope>NUCLEOTIDE SEQUENCE [LARGE SCALE GENOMIC DNA]</scope>
    <source>
        <strain evidence="2 3">JCM 14565</strain>
    </source>
</reference>
<sequence>MKHLAALLFMILPVDAFACGDAVCIVNPDGLSLPEHITFQETRAGAGPGFVVDDVLVLRGARFGERFAGQTVNAAGAHDVVTGAALSPLTILAGEKGQNLSVVSFRGVKVLNGYGPKGFPKRDAQGEGAIAILFDQDQAAISIDFRGGERGRADILFLRRDGVALEHIPVQPIGESSVGFLRSGNGADIAGVVVTNRDPQGIAIDSIRFGNAANLG</sequence>
<gene>
    <name evidence="2" type="ORF">DSW25_07160</name>
</gene>
<comment type="caution">
    <text evidence="2">The sequence shown here is derived from an EMBL/GenBank/DDBJ whole genome shotgun (WGS) entry which is preliminary data.</text>
</comment>
<name>A0A073IJQ0_9RHOB</name>
<proteinExistence type="predicted"/>
<dbReference type="RefSeq" id="WP_025058069.1">
    <property type="nucleotide sequence ID" value="NZ_JAMC01000002.1"/>
</dbReference>
<feature type="signal peptide" evidence="1">
    <location>
        <begin position="1"/>
        <end position="18"/>
    </location>
</feature>
<feature type="chain" id="PRO_5001691246" evidence="1">
    <location>
        <begin position="19"/>
        <end position="216"/>
    </location>
</feature>
<organism evidence="2 3">
    <name type="scientific">Sulfitobacter donghicola DSW-25 = KCTC 12864 = JCM 14565</name>
    <dbReference type="NCBI Taxonomy" id="1300350"/>
    <lineage>
        <taxon>Bacteria</taxon>
        <taxon>Pseudomonadati</taxon>
        <taxon>Pseudomonadota</taxon>
        <taxon>Alphaproteobacteria</taxon>
        <taxon>Rhodobacterales</taxon>
        <taxon>Roseobacteraceae</taxon>
        <taxon>Sulfitobacter</taxon>
    </lineage>
</organism>
<keyword evidence="3" id="KW-1185">Reference proteome</keyword>